<reference evidence="1 2" key="1">
    <citation type="submission" date="2019-07" db="EMBL/GenBank/DDBJ databases">
        <title>Diversity of Bacteria from Kongsfjorden, Arctic.</title>
        <authorList>
            <person name="Yu Y."/>
        </authorList>
    </citation>
    <scope>NUCLEOTIDE SEQUENCE [LARGE SCALE GENOMIC DNA]</scope>
    <source>
        <strain evidence="1 2">SM1928</strain>
    </source>
</reference>
<dbReference type="InterPro" id="IPR006059">
    <property type="entry name" value="SBP"/>
</dbReference>
<proteinExistence type="predicted"/>
<sequence length="549" mass="60911">MKGNPMIHTREFRRRDFLGLASVVTIGLMMTSCDSDTSEKVDTSKSRNGAMESFKVGDTFKATVPLTFTFLFSDQPTYPYKKDWLLFTKMASDNNVTLEPTIVPNSDYEQKRSLLISSGSAPEIIAKTYPGQESAFVSAGAVLPVSDYVDLMPHFQEKVKKWKLEPEIEALTQEDGKYYVLPGLHEELWPDYSLCIRKDVLKKEGLSEPATWEEFRDVLRALKKAYPDLVPYSDRFKGDSVLNIAGAAFGTVAGWGLVDGLQFDEDKKEFGFAAGSGKFKDLVTYFNSLVSEGLMDPESFTQTDDSAIQKFVSGKSFVISANSQNVITYRTSMEQSLGKGNFEIGKITVPGGPAGDVIGGTRLENGIMLNSSVKDKDSFVALIQYIDWLFYSDAGQEFSKWGVEGTTFTKDGGKRKLAADINFQGLNPAGTKDLRVDYGFSGGNFAYGGATELLHSTFNEEELAFQKAMKSKKPRPVAPPVPFNDVDREQATLALTPLKDHVKQNTLKFITGQRSLSEFDAYVKELDSKGRTKYVELANKAYKAYADKK</sequence>
<dbReference type="AlphaFoldDB" id="A0A558HCF7"/>
<dbReference type="CDD" id="cd13583">
    <property type="entry name" value="PBP2_AlgQ_like_4"/>
    <property type="match status" value="1"/>
</dbReference>
<dbReference type="PANTHER" id="PTHR43649">
    <property type="entry name" value="ARABINOSE-BINDING PROTEIN-RELATED"/>
    <property type="match status" value="1"/>
</dbReference>
<evidence type="ECO:0000313" key="1">
    <source>
        <dbReference type="EMBL" id="TVU66788.1"/>
    </source>
</evidence>
<name>A0A558HCF7_PAENT</name>
<dbReference type="RefSeq" id="WP_144647879.1">
    <property type="nucleotide sequence ID" value="NZ_VNFK01000001.1"/>
</dbReference>
<evidence type="ECO:0000313" key="2">
    <source>
        <dbReference type="Proteomes" id="UP000316500"/>
    </source>
</evidence>
<dbReference type="EMBL" id="VNFK01000001">
    <property type="protein sequence ID" value="TVU66788.1"/>
    <property type="molecule type" value="Genomic_DNA"/>
</dbReference>
<accession>A0A558HCF7</accession>
<protein>
    <submittedName>
        <fullName evidence="1">Extracellular solute-binding protein</fullName>
    </submittedName>
</protein>
<gene>
    <name evidence="1" type="ORF">FQP90_01190</name>
</gene>
<dbReference type="PROSITE" id="PS51257">
    <property type="entry name" value="PROKAR_LIPOPROTEIN"/>
    <property type="match status" value="1"/>
</dbReference>
<dbReference type="OrthoDB" id="9787283at2"/>
<dbReference type="Gene3D" id="3.40.190.10">
    <property type="entry name" value="Periplasmic binding protein-like II"/>
    <property type="match status" value="2"/>
</dbReference>
<comment type="caution">
    <text evidence="1">The sequence shown here is derived from an EMBL/GenBank/DDBJ whole genome shotgun (WGS) entry which is preliminary data.</text>
</comment>
<dbReference type="InterPro" id="IPR050490">
    <property type="entry name" value="Bact_solute-bd_prot1"/>
</dbReference>
<dbReference type="Proteomes" id="UP000316500">
    <property type="component" value="Unassembled WGS sequence"/>
</dbReference>
<dbReference type="PANTHER" id="PTHR43649:SF12">
    <property type="entry name" value="DIACETYLCHITOBIOSE BINDING PROTEIN DASA"/>
    <property type="match status" value="1"/>
</dbReference>
<organism evidence="1 2">
    <name type="scientific">Paenarthrobacter nitroguajacolicus</name>
    <name type="common">Arthrobacter nitroguajacolicus</name>
    <dbReference type="NCBI Taxonomy" id="211146"/>
    <lineage>
        <taxon>Bacteria</taxon>
        <taxon>Bacillati</taxon>
        <taxon>Actinomycetota</taxon>
        <taxon>Actinomycetes</taxon>
        <taxon>Micrococcales</taxon>
        <taxon>Micrococcaceae</taxon>
        <taxon>Paenarthrobacter</taxon>
    </lineage>
</organism>
<dbReference type="Pfam" id="PF01547">
    <property type="entry name" value="SBP_bac_1"/>
    <property type="match status" value="1"/>
</dbReference>
<dbReference type="SUPFAM" id="SSF53850">
    <property type="entry name" value="Periplasmic binding protein-like II"/>
    <property type="match status" value="1"/>
</dbReference>